<feature type="signal peptide" evidence="1">
    <location>
        <begin position="1"/>
        <end position="24"/>
    </location>
</feature>
<gene>
    <name evidence="2" type="ORF">B0I36DRAFT_322297</name>
</gene>
<organism evidence="2 3">
    <name type="scientific">Microdochium trichocladiopsis</name>
    <dbReference type="NCBI Taxonomy" id="1682393"/>
    <lineage>
        <taxon>Eukaryota</taxon>
        <taxon>Fungi</taxon>
        <taxon>Dikarya</taxon>
        <taxon>Ascomycota</taxon>
        <taxon>Pezizomycotina</taxon>
        <taxon>Sordariomycetes</taxon>
        <taxon>Xylariomycetidae</taxon>
        <taxon>Xylariales</taxon>
        <taxon>Microdochiaceae</taxon>
        <taxon>Microdochium</taxon>
    </lineage>
</organism>
<dbReference type="GeneID" id="70183377"/>
<evidence type="ECO:0000256" key="1">
    <source>
        <dbReference type="SAM" id="SignalP"/>
    </source>
</evidence>
<name>A0A9P8Y5M0_9PEZI</name>
<proteinExistence type="predicted"/>
<dbReference type="EMBL" id="JAGTJQ010000005">
    <property type="protein sequence ID" value="KAH7030714.1"/>
    <property type="molecule type" value="Genomic_DNA"/>
</dbReference>
<keyword evidence="3" id="KW-1185">Reference proteome</keyword>
<protein>
    <submittedName>
        <fullName evidence="2">Uncharacterized protein</fullName>
    </submittedName>
</protein>
<feature type="chain" id="PRO_5040248039" evidence="1">
    <location>
        <begin position="25"/>
        <end position="86"/>
    </location>
</feature>
<dbReference type="Proteomes" id="UP000756346">
    <property type="component" value="Unassembled WGS sequence"/>
</dbReference>
<dbReference type="AlphaFoldDB" id="A0A9P8Y5M0"/>
<reference evidence="2" key="1">
    <citation type="journal article" date="2021" name="Nat. Commun.">
        <title>Genetic determinants of endophytism in the Arabidopsis root mycobiome.</title>
        <authorList>
            <person name="Mesny F."/>
            <person name="Miyauchi S."/>
            <person name="Thiergart T."/>
            <person name="Pickel B."/>
            <person name="Atanasova L."/>
            <person name="Karlsson M."/>
            <person name="Huettel B."/>
            <person name="Barry K.W."/>
            <person name="Haridas S."/>
            <person name="Chen C."/>
            <person name="Bauer D."/>
            <person name="Andreopoulos W."/>
            <person name="Pangilinan J."/>
            <person name="LaButti K."/>
            <person name="Riley R."/>
            <person name="Lipzen A."/>
            <person name="Clum A."/>
            <person name="Drula E."/>
            <person name="Henrissat B."/>
            <person name="Kohler A."/>
            <person name="Grigoriev I.V."/>
            <person name="Martin F.M."/>
            <person name="Hacquard S."/>
        </authorList>
    </citation>
    <scope>NUCLEOTIDE SEQUENCE</scope>
    <source>
        <strain evidence="2">MPI-CAGE-CH-0230</strain>
    </source>
</reference>
<accession>A0A9P8Y5M0</accession>
<comment type="caution">
    <text evidence="2">The sequence shown here is derived from an EMBL/GenBank/DDBJ whole genome shotgun (WGS) entry which is preliminary data.</text>
</comment>
<sequence length="86" mass="9372">MHEKSLCILGQIRMLLAAVTKTIGVDVEWLNKTPGRWPSCPSPAAIRQGFAKMVPPLASLIGLLERLERVSMARHGCSAGQFADNE</sequence>
<dbReference type="RefSeq" id="XP_046012394.1">
    <property type="nucleotide sequence ID" value="XM_046153831.1"/>
</dbReference>
<evidence type="ECO:0000313" key="2">
    <source>
        <dbReference type="EMBL" id="KAH7030714.1"/>
    </source>
</evidence>
<keyword evidence="1" id="KW-0732">Signal</keyword>
<evidence type="ECO:0000313" key="3">
    <source>
        <dbReference type="Proteomes" id="UP000756346"/>
    </source>
</evidence>